<name>A0A8J7GEE1_9ACTN</name>
<organism evidence="7 8">
    <name type="scientific">Longispora fulva</name>
    <dbReference type="NCBI Taxonomy" id="619741"/>
    <lineage>
        <taxon>Bacteria</taxon>
        <taxon>Bacillati</taxon>
        <taxon>Actinomycetota</taxon>
        <taxon>Actinomycetes</taxon>
        <taxon>Micromonosporales</taxon>
        <taxon>Micromonosporaceae</taxon>
        <taxon>Longispora</taxon>
    </lineage>
</organism>
<dbReference type="Gene3D" id="3.50.50.60">
    <property type="entry name" value="FAD/NAD(P)-binding domain"/>
    <property type="match status" value="1"/>
</dbReference>
<dbReference type="SUPFAM" id="SSF54373">
    <property type="entry name" value="FAD-linked reductases, C-terminal domain"/>
    <property type="match status" value="1"/>
</dbReference>
<dbReference type="InterPro" id="IPR036188">
    <property type="entry name" value="FAD/NAD-bd_sf"/>
</dbReference>
<evidence type="ECO:0000313" key="7">
    <source>
        <dbReference type="EMBL" id="MBG6134992.1"/>
    </source>
</evidence>
<evidence type="ECO:0000256" key="4">
    <source>
        <dbReference type="ARBA" id="ARBA00022827"/>
    </source>
</evidence>
<comment type="similarity">
    <text evidence="2">Belongs to the GMC oxidoreductase family.</text>
</comment>
<dbReference type="InterPro" id="IPR000172">
    <property type="entry name" value="GMC_OxRdtase_N"/>
</dbReference>
<evidence type="ECO:0000313" key="8">
    <source>
        <dbReference type="Proteomes" id="UP000622552"/>
    </source>
</evidence>
<proteinExistence type="inferred from homology"/>
<keyword evidence="4 5" id="KW-0274">FAD</keyword>
<keyword evidence="7" id="KW-0560">Oxidoreductase</keyword>
<comment type="cofactor">
    <cofactor evidence="1 5">
        <name>FAD</name>
        <dbReference type="ChEBI" id="CHEBI:57692"/>
    </cofactor>
</comment>
<dbReference type="PROSITE" id="PS00624">
    <property type="entry name" value="GMC_OXRED_2"/>
    <property type="match status" value="1"/>
</dbReference>
<dbReference type="GO" id="GO:0050660">
    <property type="term" value="F:flavin adenine dinucleotide binding"/>
    <property type="evidence" value="ECO:0007669"/>
    <property type="project" value="InterPro"/>
</dbReference>
<comment type="caution">
    <text evidence="7">The sequence shown here is derived from an EMBL/GenBank/DDBJ whole genome shotgun (WGS) entry which is preliminary data.</text>
</comment>
<dbReference type="InterPro" id="IPR007867">
    <property type="entry name" value="GMC_OxRtase_C"/>
</dbReference>
<protein>
    <submittedName>
        <fullName evidence="7">Choline dehydrogenase</fullName>
        <ecNumber evidence="7">1.1.99.1</ecNumber>
    </submittedName>
</protein>
<dbReference type="EC" id="1.1.99.1" evidence="7"/>
<dbReference type="Pfam" id="PF05199">
    <property type="entry name" value="GMC_oxred_C"/>
    <property type="match status" value="1"/>
</dbReference>
<dbReference type="GO" id="GO:0008812">
    <property type="term" value="F:choline dehydrogenase activity"/>
    <property type="evidence" value="ECO:0007669"/>
    <property type="project" value="UniProtKB-EC"/>
</dbReference>
<dbReference type="SUPFAM" id="SSF51905">
    <property type="entry name" value="FAD/NAD(P)-binding domain"/>
    <property type="match status" value="1"/>
</dbReference>
<dbReference type="InterPro" id="IPR012132">
    <property type="entry name" value="GMC_OxRdtase"/>
</dbReference>
<keyword evidence="3" id="KW-0285">Flavoprotein</keyword>
<sequence>MTNEYDYVVVGSGSAGAAVAARLSEDPSRKVLLLDAGPDFPVVEETPTDILDGSAMSMDKHDWHYRADINDGRKIRFPRGKITGGSSAVGATIALRGTPNNFEEWVAAGNPAWSWNDVLPFYRRLEDDLDYGDTDVHGAGGPIPVRRWPADELTGVQQAFLESSLKAGFTEVADHNNPTASGVGPIPSNRRDTTTRFSSAMGYLPAARQRENFSVRAGVTVNRVLFDGVKAIGVELSTGNGTTEAVHARHVVLSAGSINSPAILLRSGIGPAADLGWLGTDVRVDLPGVGDNLIDHPRTGAFMVPKPGTFSQNDPFLQTIIRTTAEGSSEFNDMQYYMVNHFDLSLFPELQMLANSPVIFGVMVVHQKPQSRGRMKLTTLDPTVDPSIKLNFLDTEQDIQTLVDGVRNSWKLLNHAGISDLGQSYIVLSDELMEEEEMLRYYVKLSLDSAYHPVGTAKMGPATDETAVVDERLRVHGTENLYIADASVMPEIVNCNTNLTSTMIGERLADWLREN</sequence>
<dbReference type="Pfam" id="PF00732">
    <property type="entry name" value="GMC_oxred_N"/>
    <property type="match status" value="1"/>
</dbReference>
<dbReference type="Proteomes" id="UP000622552">
    <property type="component" value="Unassembled WGS sequence"/>
</dbReference>
<evidence type="ECO:0000256" key="5">
    <source>
        <dbReference type="PIRSR" id="PIRSR000137-2"/>
    </source>
</evidence>
<dbReference type="PANTHER" id="PTHR11552">
    <property type="entry name" value="GLUCOSE-METHANOL-CHOLINE GMC OXIDOREDUCTASE"/>
    <property type="match status" value="1"/>
</dbReference>
<dbReference type="PIRSF" id="PIRSF000137">
    <property type="entry name" value="Alcohol_oxidase"/>
    <property type="match status" value="1"/>
</dbReference>
<keyword evidence="8" id="KW-1185">Reference proteome</keyword>
<evidence type="ECO:0000256" key="2">
    <source>
        <dbReference type="ARBA" id="ARBA00010790"/>
    </source>
</evidence>
<dbReference type="Gene3D" id="3.30.410.40">
    <property type="match status" value="1"/>
</dbReference>
<dbReference type="PANTHER" id="PTHR11552:SF147">
    <property type="entry name" value="CHOLINE DEHYDROGENASE, MITOCHONDRIAL"/>
    <property type="match status" value="1"/>
</dbReference>
<dbReference type="RefSeq" id="WP_197002165.1">
    <property type="nucleotide sequence ID" value="NZ_BONS01000004.1"/>
</dbReference>
<feature type="binding site" evidence="5">
    <location>
        <position position="221"/>
    </location>
    <ligand>
        <name>FAD</name>
        <dbReference type="ChEBI" id="CHEBI:57692"/>
    </ligand>
</feature>
<evidence type="ECO:0000259" key="6">
    <source>
        <dbReference type="PROSITE" id="PS00624"/>
    </source>
</evidence>
<feature type="domain" description="Glucose-methanol-choline oxidoreductase N-terminal" evidence="6">
    <location>
        <begin position="256"/>
        <end position="270"/>
    </location>
</feature>
<evidence type="ECO:0000256" key="1">
    <source>
        <dbReference type="ARBA" id="ARBA00001974"/>
    </source>
</evidence>
<accession>A0A8J7GEE1</accession>
<dbReference type="EMBL" id="JADOUF010000001">
    <property type="protein sequence ID" value="MBG6134992.1"/>
    <property type="molecule type" value="Genomic_DNA"/>
</dbReference>
<reference evidence="7" key="1">
    <citation type="submission" date="2020-11" db="EMBL/GenBank/DDBJ databases">
        <title>Sequencing the genomes of 1000 actinobacteria strains.</title>
        <authorList>
            <person name="Klenk H.-P."/>
        </authorList>
    </citation>
    <scope>NUCLEOTIDE SEQUENCE</scope>
    <source>
        <strain evidence="7">DSM 45356</strain>
    </source>
</reference>
<dbReference type="AlphaFoldDB" id="A0A8J7GEE1"/>
<gene>
    <name evidence="7" type="ORF">IW245_001186</name>
</gene>
<evidence type="ECO:0000256" key="3">
    <source>
        <dbReference type="ARBA" id="ARBA00022630"/>
    </source>
</evidence>